<evidence type="ECO:0008006" key="4">
    <source>
        <dbReference type="Google" id="ProtNLM"/>
    </source>
</evidence>
<organism evidence="3">
    <name type="scientific">marine sediment metagenome</name>
    <dbReference type="NCBI Taxonomy" id="412755"/>
    <lineage>
        <taxon>unclassified sequences</taxon>
        <taxon>metagenomes</taxon>
        <taxon>ecological metagenomes</taxon>
    </lineage>
</organism>
<accession>X0VZC8</accession>
<keyword evidence="1" id="KW-1188">Viral release from host cell</keyword>
<feature type="transmembrane region" description="Helical" evidence="2">
    <location>
        <begin position="171"/>
        <end position="194"/>
    </location>
</feature>
<proteinExistence type="predicted"/>
<feature type="transmembrane region" description="Helical" evidence="2">
    <location>
        <begin position="200"/>
        <end position="217"/>
    </location>
</feature>
<feature type="transmembrane region" description="Helical" evidence="2">
    <location>
        <begin position="140"/>
        <end position="159"/>
    </location>
</feature>
<keyword evidence="2" id="KW-0472">Membrane</keyword>
<feature type="non-terminal residue" evidence="3">
    <location>
        <position position="1"/>
    </location>
</feature>
<sequence length="255" mass="26415">QNSPFATTDINGNFRQLEDVMLDLRGATSDMTAEQRKLAIANIFGDEAQRAVNLLLDGGVEKTKEYDRSLRSATGTANKMAKEMESGLGGTFRSLLSATEGLAISVGQFLKPAIVGITNILIGTASVLNKVVSFMNSGSLTADILTSAIWGITASLAAYKATTLIAAAQTAILASGMTFATLVSGGLTGALTLLNLSNPFGWIAIGITGLTLLYKKFKPFTDLVDGAISGLKTLFGIGGDEEVNVNGGGGSRLNG</sequence>
<dbReference type="PANTHER" id="PTHR37813">
    <property type="entry name" value="FELS-2 PROPHAGE PROTEIN"/>
    <property type="match status" value="1"/>
</dbReference>
<feature type="transmembrane region" description="Helical" evidence="2">
    <location>
        <begin position="109"/>
        <end position="128"/>
    </location>
</feature>
<name>X0VZC8_9ZZZZ</name>
<comment type="caution">
    <text evidence="3">The sequence shown here is derived from an EMBL/GenBank/DDBJ whole genome shotgun (WGS) entry which is preliminary data.</text>
</comment>
<dbReference type="NCBIfam" id="TIGR01760">
    <property type="entry name" value="tape_meas_TP901"/>
    <property type="match status" value="1"/>
</dbReference>
<dbReference type="InterPro" id="IPR010090">
    <property type="entry name" value="Phage_tape_meas"/>
</dbReference>
<gene>
    <name evidence="3" type="ORF">S01H1_60081</name>
</gene>
<keyword evidence="2" id="KW-0812">Transmembrane</keyword>
<protein>
    <recommendedName>
        <fullName evidence="4">Phage tail tape measure protein</fullName>
    </recommendedName>
</protein>
<evidence type="ECO:0000313" key="3">
    <source>
        <dbReference type="EMBL" id="GAG17793.1"/>
    </source>
</evidence>
<dbReference type="EMBL" id="BARS01039339">
    <property type="protein sequence ID" value="GAG17793.1"/>
    <property type="molecule type" value="Genomic_DNA"/>
</dbReference>
<evidence type="ECO:0000256" key="2">
    <source>
        <dbReference type="SAM" id="Phobius"/>
    </source>
</evidence>
<dbReference type="PANTHER" id="PTHR37813:SF1">
    <property type="entry name" value="FELS-2 PROPHAGE PROTEIN"/>
    <property type="match status" value="1"/>
</dbReference>
<keyword evidence="2" id="KW-1133">Transmembrane helix</keyword>
<feature type="non-terminal residue" evidence="3">
    <location>
        <position position="255"/>
    </location>
</feature>
<dbReference type="AlphaFoldDB" id="X0VZC8"/>
<evidence type="ECO:0000256" key="1">
    <source>
        <dbReference type="ARBA" id="ARBA00022612"/>
    </source>
</evidence>
<reference evidence="3" key="1">
    <citation type="journal article" date="2014" name="Front. Microbiol.">
        <title>High frequency of phylogenetically diverse reductive dehalogenase-homologous genes in deep subseafloor sedimentary metagenomes.</title>
        <authorList>
            <person name="Kawai M."/>
            <person name="Futagami T."/>
            <person name="Toyoda A."/>
            <person name="Takaki Y."/>
            <person name="Nishi S."/>
            <person name="Hori S."/>
            <person name="Arai W."/>
            <person name="Tsubouchi T."/>
            <person name="Morono Y."/>
            <person name="Uchiyama I."/>
            <person name="Ito T."/>
            <person name="Fujiyama A."/>
            <person name="Inagaki F."/>
            <person name="Takami H."/>
        </authorList>
    </citation>
    <scope>NUCLEOTIDE SEQUENCE</scope>
    <source>
        <strain evidence="3">Expedition CK06-06</strain>
    </source>
</reference>